<protein>
    <submittedName>
        <fullName evidence="4">Alpha-glucosidase</fullName>
    </submittedName>
</protein>
<dbReference type="InterPro" id="IPR048450">
    <property type="entry name" value="YgjK_N"/>
</dbReference>
<name>A0ABN0YX52_9ACTN</name>
<feature type="domain" description="Mannosylglycerate hydrolase MGH1-like glycoside hydrolase" evidence="3">
    <location>
        <begin position="368"/>
        <end position="728"/>
    </location>
</feature>
<accession>A0ABN0YX52</accession>
<evidence type="ECO:0000313" key="5">
    <source>
        <dbReference type="Proteomes" id="UP001500879"/>
    </source>
</evidence>
<comment type="caution">
    <text evidence="4">The sequence shown here is derived from an EMBL/GenBank/DDBJ whole genome shotgun (WGS) entry which is preliminary data.</text>
</comment>
<dbReference type="Gene3D" id="1.50.10.10">
    <property type="match status" value="1"/>
</dbReference>
<gene>
    <name evidence="4" type="primary">ygjK</name>
    <name evidence="4" type="ORF">GCM10010357_43130</name>
</gene>
<feature type="signal peptide" evidence="1">
    <location>
        <begin position="1"/>
        <end position="27"/>
    </location>
</feature>
<dbReference type="InterPro" id="IPR012341">
    <property type="entry name" value="6hp_glycosidase-like_sf"/>
</dbReference>
<dbReference type="EMBL" id="BAAABX010000048">
    <property type="protein sequence ID" value="GAA0417133.1"/>
    <property type="molecule type" value="Genomic_DNA"/>
</dbReference>
<feature type="domain" description="Glucosidase YgjK N-terminal" evidence="2">
    <location>
        <begin position="60"/>
        <end position="312"/>
    </location>
</feature>
<dbReference type="SUPFAM" id="SSF48208">
    <property type="entry name" value="Six-hairpin glycosidases"/>
    <property type="match status" value="1"/>
</dbReference>
<evidence type="ECO:0000259" key="3">
    <source>
        <dbReference type="Pfam" id="PF22422"/>
    </source>
</evidence>
<feature type="chain" id="PRO_5045311923" evidence="1">
    <location>
        <begin position="28"/>
        <end position="738"/>
    </location>
</feature>
<dbReference type="Pfam" id="PF22422">
    <property type="entry name" value="MGH1-like_GH"/>
    <property type="match status" value="1"/>
</dbReference>
<dbReference type="Gene3D" id="2.70.98.50">
    <property type="entry name" value="putative glycoside hydrolase family protein from bacillus halodurans"/>
    <property type="match status" value="1"/>
</dbReference>
<keyword evidence="1" id="KW-0732">Signal</keyword>
<dbReference type="InterPro" id="IPR054491">
    <property type="entry name" value="MGH1-like_GH"/>
</dbReference>
<organism evidence="4 5">
    <name type="scientific">Streptomyces luteireticuli</name>
    <dbReference type="NCBI Taxonomy" id="173858"/>
    <lineage>
        <taxon>Bacteria</taxon>
        <taxon>Bacillati</taxon>
        <taxon>Actinomycetota</taxon>
        <taxon>Actinomycetes</taxon>
        <taxon>Kitasatosporales</taxon>
        <taxon>Streptomycetaceae</taxon>
        <taxon>Streptomyces</taxon>
    </lineage>
</organism>
<dbReference type="PANTHER" id="PTHR23403:SF1">
    <property type="entry name" value="TREHALASE"/>
    <property type="match status" value="1"/>
</dbReference>
<keyword evidence="5" id="KW-1185">Reference proteome</keyword>
<dbReference type="Pfam" id="PF21152">
    <property type="entry name" value="YgjK_N"/>
    <property type="match status" value="1"/>
</dbReference>
<dbReference type="RefSeq" id="WP_344026865.1">
    <property type="nucleotide sequence ID" value="NZ_BAAABX010000048.1"/>
</dbReference>
<dbReference type="PANTHER" id="PTHR23403">
    <property type="entry name" value="TREHALASE"/>
    <property type="match status" value="1"/>
</dbReference>
<evidence type="ECO:0000259" key="2">
    <source>
        <dbReference type="Pfam" id="PF21152"/>
    </source>
</evidence>
<dbReference type="InterPro" id="IPR008928">
    <property type="entry name" value="6-hairpin_glycosidase_sf"/>
</dbReference>
<evidence type="ECO:0000313" key="4">
    <source>
        <dbReference type="EMBL" id="GAA0417133.1"/>
    </source>
</evidence>
<dbReference type="Proteomes" id="UP001500879">
    <property type="component" value="Unassembled WGS sequence"/>
</dbReference>
<evidence type="ECO:0000256" key="1">
    <source>
        <dbReference type="SAM" id="SignalP"/>
    </source>
</evidence>
<dbReference type="InterPro" id="IPR001661">
    <property type="entry name" value="Glyco_hydro_37"/>
</dbReference>
<proteinExistence type="predicted"/>
<reference evidence="4 5" key="1">
    <citation type="journal article" date="2019" name="Int. J. Syst. Evol. Microbiol.">
        <title>The Global Catalogue of Microorganisms (GCM) 10K type strain sequencing project: providing services to taxonomists for standard genome sequencing and annotation.</title>
        <authorList>
            <consortium name="The Broad Institute Genomics Platform"/>
            <consortium name="The Broad Institute Genome Sequencing Center for Infectious Disease"/>
            <person name="Wu L."/>
            <person name="Ma J."/>
        </authorList>
    </citation>
    <scope>NUCLEOTIDE SEQUENCE [LARGE SCALE GENOMIC DNA]</scope>
    <source>
        <strain evidence="4 5">JCM 4788</strain>
    </source>
</reference>
<sequence length="738" mass="79808">MRPHPRTLFALALLLAVATTCGLPAAAAPPLRTASLHHDDSHGGNGYDGTGYDDVLDLRGTPTAALPGREKDTNPVNVFADRGAWHAYALPKADAPGSYGGFTGPLYIAQEYPWWLSTSFSRIRLSENGRALDLAGGGPPRFTSRPGSLLQTYDLGGGLRLTLDLRYATHRTALVRTVVRNTGRTPRTLGADWTGSLLRPAEAPMRQAPSLAVAPRGVAVGFSRVRAADDFLTDGTERFEVRHADPVRTTVAGDSYRTELATPFTLAPGAARSLDRTESYTFTEAERTAEAGGLRRVLADPARTVRAADARWRGYVDGATAGVPAGRRRLAVKALETLVTNWRSAAGSLAHDGITPSLSYKWFAGGFWAWDTWKQAVGTARFDAGLAEAQIRSVLDHQIRPGSTTRPQDAGMIPDAVFYNDPRRGGTNWNERNSKPPLGAWSVWQVYGRSGDRDFLREVYPKLAAYEEWWYRNRDHDRDGLAEYGATVDPANGSPAARRLAAAWESGMDDAPRFDAASGTSVVPNRDGSGRVTGYSLTQESVDLNAYLAADQEHLGWIAAELGMRAAARGWRARAAATGRAVRERMYDPATGWFHDTALGSGARLTERGRGIEGVIPLWSGVATRPQAAAVRERLLDPAEFATVMPLPTVSRSSPYFAARQYWRGPVWLDQAYFAIGGMRRYGFGRDADALTGRLIGKAAGLLGDGPVMENYDPLTGAALNSPNFSWSAALLLPLVAG</sequence>